<dbReference type="AlphaFoldDB" id="A0AAD8HL75"/>
<dbReference type="Gene3D" id="3.30.420.10">
    <property type="entry name" value="Ribonuclease H-like superfamily/Ribonuclease H"/>
    <property type="match status" value="1"/>
</dbReference>
<dbReference type="InterPro" id="IPR012337">
    <property type="entry name" value="RNaseH-like_sf"/>
</dbReference>
<name>A0AAD8HL75_9APIA</name>
<dbReference type="SUPFAM" id="SSF53098">
    <property type="entry name" value="Ribonuclease H-like"/>
    <property type="match status" value="1"/>
</dbReference>
<dbReference type="InterPro" id="IPR002156">
    <property type="entry name" value="RNaseH_domain"/>
</dbReference>
<dbReference type="Proteomes" id="UP001237642">
    <property type="component" value="Unassembled WGS sequence"/>
</dbReference>
<accession>A0AAD8HL75</accession>
<dbReference type="GO" id="GO:0003676">
    <property type="term" value="F:nucleic acid binding"/>
    <property type="evidence" value="ECO:0007669"/>
    <property type="project" value="InterPro"/>
</dbReference>
<dbReference type="GO" id="GO:0004523">
    <property type="term" value="F:RNA-DNA hybrid ribonuclease activity"/>
    <property type="evidence" value="ECO:0007669"/>
    <property type="project" value="InterPro"/>
</dbReference>
<gene>
    <name evidence="2" type="ORF">POM88_035382</name>
</gene>
<dbReference type="InterPro" id="IPR036397">
    <property type="entry name" value="RNaseH_sf"/>
</dbReference>
<feature type="domain" description="RNase H type-1" evidence="1">
    <location>
        <begin position="33"/>
        <end position="146"/>
    </location>
</feature>
<reference evidence="2" key="1">
    <citation type="submission" date="2023-02" db="EMBL/GenBank/DDBJ databases">
        <title>Genome of toxic invasive species Heracleum sosnowskyi carries increased number of genes despite the absence of recent whole-genome duplications.</title>
        <authorList>
            <person name="Schelkunov M."/>
            <person name="Shtratnikova V."/>
            <person name="Makarenko M."/>
            <person name="Klepikova A."/>
            <person name="Omelchenko D."/>
            <person name="Novikova G."/>
            <person name="Obukhova E."/>
            <person name="Bogdanov V."/>
            <person name="Penin A."/>
            <person name="Logacheva M."/>
        </authorList>
    </citation>
    <scope>NUCLEOTIDE SEQUENCE</scope>
    <source>
        <strain evidence="2">Hsosn_3</strain>
        <tissue evidence="2">Leaf</tissue>
    </source>
</reference>
<sequence length="250" mass="28417">MEVAWFAPEDDFVKLNMFVVDVTLALANGNCNGVGIIMRDTEGQMLWAAMGPMNNKSKDEAELRALHSGMVWAVNMKRLKINIETSNMRVYDTIRFQEFIFLEDEFVQVMKLINTLHANNFKDDTSVVRFSFISQELKGTAAFLANYGMEKVPSFALIPEVFDTLKERLDYDMGLAVIDIAPNFREGEIVNAPNLSLLSNVAEHNGGMADEDLSSGRMRKEYVMFVKRRWSICLSRCFLILQSEGCECCF</sequence>
<comment type="caution">
    <text evidence="2">The sequence shown here is derived from an EMBL/GenBank/DDBJ whole genome shotgun (WGS) entry which is preliminary data.</text>
</comment>
<dbReference type="PANTHER" id="PTHR47723:SF19">
    <property type="entry name" value="POLYNUCLEOTIDYL TRANSFERASE, RIBONUCLEASE H-LIKE SUPERFAMILY PROTEIN"/>
    <property type="match status" value="1"/>
</dbReference>
<dbReference type="InterPro" id="IPR053151">
    <property type="entry name" value="RNase_H-like"/>
</dbReference>
<reference evidence="2" key="2">
    <citation type="submission" date="2023-05" db="EMBL/GenBank/DDBJ databases">
        <authorList>
            <person name="Schelkunov M.I."/>
        </authorList>
    </citation>
    <scope>NUCLEOTIDE SEQUENCE</scope>
    <source>
        <strain evidence="2">Hsosn_3</strain>
        <tissue evidence="2">Leaf</tissue>
    </source>
</reference>
<evidence type="ECO:0000313" key="3">
    <source>
        <dbReference type="Proteomes" id="UP001237642"/>
    </source>
</evidence>
<evidence type="ECO:0000313" key="2">
    <source>
        <dbReference type="EMBL" id="KAK1369290.1"/>
    </source>
</evidence>
<dbReference type="PANTHER" id="PTHR47723">
    <property type="entry name" value="OS05G0353850 PROTEIN"/>
    <property type="match status" value="1"/>
</dbReference>
<evidence type="ECO:0000259" key="1">
    <source>
        <dbReference type="Pfam" id="PF13456"/>
    </source>
</evidence>
<dbReference type="Pfam" id="PF13456">
    <property type="entry name" value="RVT_3"/>
    <property type="match status" value="1"/>
</dbReference>
<dbReference type="EMBL" id="JAUIZM010000008">
    <property type="protein sequence ID" value="KAK1369290.1"/>
    <property type="molecule type" value="Genomic_DNA"/>
</dbReference>
<proteinExistence type="predicted"/>
<protein>
    <recommendedName>
        <fullName evidence="1">RNase H type-1 domain-containing protein</fullName>
    </recommendedName>
</protein>
<keyword evidence="3" id="KW-1185">Reference proteome</keyword>
<organism evidence="2 3">
    <name type="scientific">Heracleum sosnowskyi</name>
    <dbReference type="NCBI Taxonomy" id="360622"/>
    <lineage>
        <taxon>Eukaryota</taxon>
        <taxon>Viridiplantae</taxon>
        <taxon>Streptophyta</taxon>
        <taxon>Embryophyta</taxon>
        <taxon>Tracheophyta</taxon>
        <taxon>Spermatophyta</taxon>
        <taxon>Magnoliopsida</taxon>
        <taxon>eudicotyledons</taxon>
        <taxon>Gunneridae</taxon>
        <taxon>Pentapetalae</taxon>
        <taxon>asterids</taxon>
        <taxon>campanulids</taxon>
        <taxon>Apiales</taxon>
        <taxon>Apiaceae</taxon>
        <taxon>Apioideae</taxon>
        <taxon>apioid superclade</taxon>
        <taxon>Tordylieae</taxon>
        <taxon>Tordyliinae</taxon>
        <taxon>Heracleum</taxon>
    </lineage>
</organism>